<evidence type="ECO:0000259" key="1">
    <source>
        <dbReference type="Pfam" id="PF04389"/>
    </source>
</evidence>
<dbReference type="EMBL" id="NVQC01000024">
    <property type="protein sequence ID" value="PTL35379.1"/>
    <property type="molecule type" value="Genomic_DNA"/>
</dbReference>
<accession>A0A2T4TW88</accession>
<reference evidence="2 3" key="1">
    <citation type="submission" date="2017-09" db="EMBL/GenBank/DDBJ databases">
        <title>Bloom of a denitrifying methanotroph, Candidatus Methylomirabilis limnetica, in a deep stratified lake.</title>
        <authorList>
            <person name="Graf J.S."/>
            <person name="Marchant H.K."/>
            <person name="Tienken D."/>
            <person name="Hach P.F."/>
            <person name="Brand A."/>
            <person name="Schubert C.J."/>
            <person name="Kuypers M.M."/>
            <person name="Milucka J."/>
        </authorList>
    </citation>
    <scope>NUCLEOTIDE SEQUENCE [LARGE SCALE GENOMIC DNA]</scope>
    <source>
        <strain evidence="2 3">Zug</strain>
    </source>
</reference>
<dbReference type="OrthoDB" id="9778250at2"/>
<protein>
    <submittedName>
        <fullName evidence="2">Peptidase M28</fullName>
    </submittedName>
</protein>
<dbReference type="InterPro" id="IPR007484">
    <property type="entry name" value="Peptidase_M28"/>
</dbReference>
<sequence length="307" mass="32790">MARTPINCPGDPFGAVKRIDPILRQIVEAVSEDGARAHLERIIGPRDPFDGHASMEAAADFIAETLRGFGLHLVEERFRCDGRWYRNLIASHPGSFRDGQVLVVAHYDTVRNSPGADDNASGVAGLIEVAGALARHRFKHDLIFVAFALEEYGNPGSLRYVEQAKACGVAIAGVFDLEMIGYTGPAQTAPPGVQTPAAGDFIGVVGNRRSEALVSLFKETAALIVPSLPVQALVVEGNGENLPLVRQSDHAPFWDAGYPAVMITDTAFLRNPHYHMPTDTLDTLDLSFLQQVAAATAASAALLAGLA</sequence>
<dbReference type="Gene3D" id="3.40.630.10">
    <property type="entry name" value="Zn peptidases"/>
    <property type="match status" value="1"/>
</dbReference>
<proteinExistence type="predicted"/>
<reference evidence="3" key="2">
    <citation type="journal article" date="2018" name="Environ. Microbiol.">
        <title>Bloom of a denitrifying methanotroph, 'Candidatus Methylomirabilis limnetica', in a deep stratified lake.</title>
        <authorList>
            <person name="Graf J.S."/>
            <person name="Mayr M.J."/>
            <person name="Marchant H.K."/>
            <person name="Tienken D."/>
            <person name="Hach P.F."/>
            <person name="Brand A."/>
            <person name="Schubert C.J."/>
            <person name="Kuypers M.M."/>
            <person name="Milucka J."/>
        </authorList>
    </citation>
    <scope>NUCLEOTIDE SEQUENCE [LARGE SCALE GENOMIC DNA]</scope>
    <source>
        <strain evidence="3">Zug</strain>
    </source>
</reference>
<keyword evidence="3" id="KW-1185">Reference proteome</keyword>
<dbReference type="SUPFAM" id="SSF53187">
    <property type="entry name" value="Zn-dependent exopeptidases"/>
    <property type="match status" value="1"/>
</dbReference>
<dbReference type="Pfam" id="PF04389">
    <property type="entry name" value="Peptidase_M28"/>
    <property type="match status" value="1"/>
</dbReference>
<organism evidence="2 3">
    <name type="scientific">Candidatus Methylomirabilis limnetica</name>
    <dbReference type="NCBI Taxonomy" id="2033718"/>
    <lineage>
        <taxon>Bacteria</taxon>
        <taxon>Candidatus Methylomirabilota</taxon>
        <taxon>Candidatus Methylomirabilia</taxon>
        <taxon>Candidatus Methylomirabilales</taxon>
        <taxon>Candidatus Methylomirabilaceae</taxon>
        <taxon>Candidatus Methylomirabilis</taxon>
    </lineage>
</organism>
<evidence type="ECO:0000313" key="2">
    <source>
        <dbReference type="EMBL" id="PTL35379.1"/>
    </source>
</evidence>
<evidence type="ECO:0000313" key="3">
    <source>
        <dbReference type="Proteomes" id="UP000241436"/>
    </source>
</evidence>
<dbReference type="InterPro" id="IPR045175">
    <property type="entry name" value="M28_fam"/>
</dbReference>
<dbReference type="GO" id="GO:0006508">
    <property type="term" value="P:proteolysis"/>
    <property type="evidence" value="ECO:0007669"/>
    <property type="project" value="InterPro"/>
</dbReference>
<feature type="domain" description="Peptidase M28" evidence="1">
    <location>
        <begin position="87"/>
        <end position="298"/>
    </location>
</feature>
<dbReference type="Proteomes" id="UP000241436">
    <property type="component" value="Unassembled WGS sequence"/>
</dbReference>
<dbReference type="AlphaFoldDB" id="A0A2T4TW88"/>
<dbReference type="GO" id="GO:0008235">
    <property type="term" value="F:metalloexopeptidase activity"/>
    <property type="evidence" value="ECO:0007669"/>
    <property type="project" value="InterPro"/>
</dbReference>
<dbReference type="RefSeq" id="WP_107563151.1">
    <property type="nucleotide sequence ID" value="NZ_NVQC01000024.1"/>
</dbReference>
<comment type="caution">
    <text evidence="2">The sequence shown here is derived from an EMBL/GenBank/DDBJ whole genome shotgun (WGS) entry which is preliminary data.</text>
</comment>
<dbReference type="PANTHER" id="PTHR12147">
    <property type="entry name" value="METALLOPEPTIDASE M28 FAMILY MEMBER"/>
    <property type="match status" value="1"/>
</dbReference>
<dbReference type="PANTHER" id="PTHR12147:SF26">
    <property type="entry name" value="PEPTIDASE M28 DOMAIN-CONTAINING PROTEIN"/>
    <property type="match status" value="1"/>
</dbReference>
<gene>
    <name evidence="2" type="ORF">CLG94_09935</name>
</gene>
<name>A0A2T4TW88_9BACT</name>